<dbReference type="Gene3D" id="3.90.180.10">
    <property type="entry name" value="Medium-chain alcohol dehydrogenases, catalytic domain"/>
    <property type="match status" value="1"/>
</dbReference>
<dbReference type="Gene3D" id="3.40.50.10490">
    <property type="entry name" value="Glucose-6-phosphate isomerase like protein, domain 1"/>
    <property type="match status" value="1"/>
</dbReference>
<dbReference type="GO" id="GO:0097367">
    <property type="term" value="F:carbohydrate derivative binding"/>
    <property type="evidence" value="ECO:0007669"/>
    <property type="project" value="InterPro"/>
</dbReference>
<evidence type="ECO:0000259" key="8">
    <source>
        <dbReference type="Pfam" id="PF08240"/>
    </source>
</evidence>
<evidence type="ECO:0000256" key="4">
    <source>
        <dbReference type="ARBA" id="ARBA00023027"/>
    </source>
</evidence>
<evidence type="ECO:0000313" key="11">
    <source>
        <dbReference type="Proteomes" id="UP001321749"/>
    </source>
</evidence>
<keyword evidence="11" id="KW-1185">Reference proteome</keyword>
<dbReference type="GO" id="GO:0006094">
    <property type="term" value="P:gluconeogenesis"/>
    <property type="evidence" value="ECO:0007669"/>
    <property type="project" value="InterPro"/>
</dbReference>
<dbReference type="Pfam" id="PF01761">
    <property type="entry name" value="DHQ_synthase"/>
    <property type="match status" value="2"/>
</dbReference>
<feature type="compositionally biased region" description="Basic and acidic residues" evidence="6">
    <location>
        <begin position="16"/>
        <end position="27"/>
    </location>
</feature>
<dbReference type="SUPFAM" id="SSF53697">
    <property type="entry name" value="SIS domain"/>
    <property type="match status" value="1"/>
</dbReference>
<dbReference type="SUPFAM" id="SSF51735">
    <property type="entry name" value="NAD(P)-binding Rossmann-fold domains"/>
    <property type="match status" value="1"/>
</dbReference>
<feature type="region of interest" description="Disordered" evidence="6">
    <location>
        <begin position="1"/>
        <end position="27"/>
    </location>
</feature>
<keyword evidence="5" id="KW-0456">Lyase</keyword>
<dbReference type="SUPFAM" id="SSF50129">
    <property type="entry name" value="GroES-like"/>
    <property type="match status" value="1"/>
</dbReference>
<dbReference type="CDD" id="cd08199">
    <property type="entry name" value="EEVS"/>
    <property type="match status" value="1"/>
</dbReference>
<dbReference type="Proteomes" id="UP001321749">
    <property type="component" value="Unassembled WGS sequence"/>
</dbReference>
<dbReference type="InterPro" id="IPR011032">
    <property type="entry name" value="GroES-like_sf"/>
</dbReference>
<dbReference type="InterPro" id="IPR050071">
    <property type="entry name" value="Dehydroquinate_synthase"/>
</dbReference>
<dbReference type="EMBL" id="MU864932">
    <property type="protein sequence ID" value="KAK4466441.1"/>
    <property type="molecule type" value="Genomic_DNA"/>
</dbReference>
<feature type="domain" description="Alcohol dehydrogenase-like N-terminal" evidence="8">
    <location>
        <begin position="1344"/>
        <end position="1428"/>
    </location>
</feature>
<proteinExistence type="predicted"/>
<feature type="domain" description="3-dehydroquinate synthase N-terminal" evidence="7">
    <location>
        <begin position="551"/>
        <end position="655"/>
    </location>
</feature>
<dbReference type="PANTHER" id="PTHR43622:SF3">
    <property type="entry name" value="2-EPI-5-EPI-VALIOLONE SYNTHASE"/>
    <property type="match status" value="1"/>
</dbReference>
<evidence type="ECO:0000259" key="7">
    <source>
        <dbReference type="Pfam" id="PF01761"/>
    </source>
</evidence>
<dbReference type="Gene3D" id="3.40.50.1970">
    <property type="match status" value="2"/>
</dbReference>
<dbReference type="InterPro" id="IPR001672">
    <property type="entry name" value="G6P_Isomerase"/>
</dbReference>
<dbReference type="Gene3D" id="3.30.420.40">
    <property type="match status" value="2"/>
</dbReference>
<protein>
    <recommendedName>
        <fullName evidence="12">3-dehydroquinate synthase</fullName>
    </recommendedName>
</protein>
<comment type="cofactor">
    <cofactor evidence="1">
        <name>NAD(+)</name>
        <dbReference type="ChEBI" id="CHEBI:57540"/>
    </cofactor>
</comment>
<dbReference type="GO" id="GO:0000166">
    <property type="term" value="F:nucleotide binding"/>
    <property type="evidence" value="ECO:0007669"/>
    <property type="project" value="UniProtKB-KW"/>
</dbReference>
<comment type="caution">
    <text evidence="10">The sequence shown here is derived from an EMBL/GenBank/DDBJ whole genome shotgun (WGS) entry which is preliminary data.</text>
</comment>
<keyword evidence="3" id="KW-0547">Nucleotide-binding</keyword>
<reference evidence="10" key="1">
    <citation type="journal article" date="2023" name="Mol. Phylogenet. Evol.">
        <title>Genome-scale phylogeny and comparative genomics of the fungal order Sordariales.</title>
        <authorList>
            <person name="Hensen N."/>
            <person name="Bonometti L."/>
            <person name="Westerberg I."/>
            <person name="Brannstrom I.O."/>
            <person name="Guillou S."/>
            <person name="Cros-Aarteil S."/>
            <person name="Calhoun S."/>
            <person name="Haridas S."/>
            <person name="Kuo A."/>
            <person name="Mondo S."/>
            <person name="Pangilinan J."/>
            <person name="Riley R."/>
            <person name="LaButti K."/>
            <person name="Andreopoulos B."/>
            <person name="Lipzen A."/>
            <person name="Chen C."/>
            <person name="Yan M."/>
            <person name="Daum C."/>
            <person name="Ng V."/>
            <person name="Clum A."/>
            <person name="Steindorff A."/>
            <person name="Ohm R.A."/>
            <person name="Martin F."/>
            <person name="Silar P."/>
            <person name="Natvig D.O."/>
            <person name="Lalanne C."/>
            <person name="Gautier V."/>
            <person name="Ament-Velasquez S.L."/>
            <person name="Kruys A."/>
            <person name="Hutchinson M.I."/>
            <person name="Powell A.J."/>
            <person name="Barry K."/>
            <person name="Miller A.N."/>
            <person name="Grigoriev I.V."/>
            <person name="Debuchy R."/>
            <person name="Gladieux P."/>
            <person name="Hiltunen Thoren M."/>
            <person name="Johannesson H."/>
        </authorList>
    </citation>
    <scope>NUCLEOTIDE SEQUENCE</scope>
    <source>
        <strain evidence="10">PSN324</strain>
    </source>
</reference>
<evidence type="ECO:0000259" key="9">
    <source>
        <dbReference type="Pfam" id="PF24621"/>
    </source>
</evidence>
<dbReference type="GO" id="GO:0006096">
    <property type="term" value="P:glycolytic process"/>
    <property type="evidence" value="ECO:0007669"/>
    <property type="project" value="InterPro"/>
</dbReference>
<dbReference type="PANTHER" id="PTHR43622">
    <property type="entry name" value="3-DEHYDROQUINATE SYNTHASE"/>
    <property type="match status" value="1"/>
</dbReference>
<dbReference type="InterPro" id="IPR056179">
    <property type="entry name" value="DHQS_C"/>
</dbReference>
<keyword evidence="2" id="KW-0479">Metal-binding</keyword>
<dbReference type="Gene3D" id="3.40.50.720">
    <property type="entry name" value="NAD(P)-binding Rossmann-like Domain"/>
    <property type="match status" value="1"/>
</dbReference>
<dbReference type="GO" id="GO:0004347">
    <property type="term" value="F:glucose-6-phosphate isomerase activity"/>
    <property type="evidence" value="ECO:0007669"/>
    <property type="project" value="InterPro"/>
</dbReference>
<evidence type="ECO:0000313" key="10">
    <source>
        <dbReference type="EMBL" id="KAK4466441.1"/>
    </source>
</evidence>
<accession>A0AAV9I497</accession>
<dbReference type="PROSITE" id="PS51463">
    <property type="entry name" value="P_GLUCOSE_ISOMERASE_3"/>
    <property type="match status" value="1"/>
</dbReference>
<feature type="domain" description="3-dehydroquinate synthase N-terminal" evidence="7">
    <location>
        <begin position="124"/>
        <end position="185"/>
    </location>
</feature>
<dbReference type="Pfam" id="PF08240">
    <property type="entry name" value="ADH_N"/>
    <property type="match status" value="1"/>
</dbReference>
<dbReference type="InterPro" id="IPR000600">
    <property type="entry name" value="ROK"/>
</dbReference>
<keyword evidence="4" id="KW-0520">NAD</keyword>
<evidence type="ECO:0000256" key="1">
    <source>
        <dbReference type="ARBA" id="ARBA00001911"/>
    </source>
</evidence>
<dbReference type="InterPro" id="IPR046348">
    <property type="entry name" value="SIS_dom_sf"/>
</dbReference>
<dbReference type="InterPro" id="IPR043129">
    <property type="entry name" value="ATPase_NBD"/>
</dbReference>
<evidence type="ECO:0008006" key="12">
    <source>
        <dbReference type="Google" id="ProtNLM"/>
    </source>
</evidence>
<dbReference type="InterPro" id="IPR035872">
    <property type="entry name" value="EEVS-like"/>
</dbReference>
<evidence type="ECO:0000256" key="5">
    <source>
        <dbReference type="ARBA" id="ARBA00023239"/>
    </source>
</evidence>
<dbReference type="CDD" id="cd23763">
    <property type="entry name" value="ASKHA_ATPase_ROK"/>
    <property type="match status" value="1"/>
</dbReference>
<evidence type="ECO:0000256" key="6">
    <source>
        <dbReference type="SAM" id="MobiDB-lite"/>
    </source>
</evidence>
<feature type="domain" description="3-dehydroquinate synthase C-terminal" evidence="9">
    <location>
        <begin position="658"/>
        <end position="786"/>
    </location>
</feature>
<organism evidence="10 11">
    <name type="scientific">Cladorrhinum samala</name>
    <dbReference type="NCBI Taxonomy" id="585594"/>
    <lineage>
        <taxon>Eukaryota</taxon>
        <taxon>Fungi</taxon>
        <taxon>Dikarya</taxon>
        <taxon>Ascomycota</taxon>
        <taxon>Pezizomycotina</taxon>
        <taxon>Sordariomycetes</taxon>
        <taxon>Sordariomycetidae</taxon>
        <taxon>Sordariales</taxon>
        <taxon>Podosporaceae</taxon>
        <taxon>Cladorrhinum</taxon>
    </lineage>
</organism>
<dbReference type="InterPro" id="IPR036291">
    <property type="entry name" value="NAD(P)-bd_dom_sf"/>
</dbReference>
<dbReference type="InterPro" id="IPR030960">
    <property type="entry name" value="DHQS/DOIS_N"/>
</dbReference>
<sequence length="2216" mass="239738">MDAHSVNPDTTSTRYGVHDLAGDQHGSHDGMEVVARCDTRVSVVRAPGLLDATNADQDKWMAGLGRYFASPGGAHALKRKILVVVEKGDGSDPEHSSQIQECLAACKAQGLLEGYTILPLADAEEKTVQAAQAVITAAERSSLGRRDLFIAVGGRAVTSIVGFAAATYRRSTRWISVATDPLGAVLGCAAACHGTNELLLHHTSLDGAEVHRDVLGFSHLPLATFYDPASLTEPLLQGHDTRTFWAELLRIAVLLGQDSDLFLFVEAHMESMLAGQPQKQVAPTLLATAVDLAAAGSAALPPSPIGGLGSSAARAIRLIKSESKTASSRGADDAGCLAMAVGLMAALSTQKGHLRSADLVRILTLFRRAGMRTYDGELEPSALWESMVLAASTARGAREGALKFLLPGDSGKGAVVEISQADVEAALAVLCDHDGAEKLADGMVTVHTANTAAAQSTSEVGPSDWAVHERAMWEDVRYRVVSVPQLFEKSNPTLIRDHCTAQEVIASKKKILVVVDNFADNIVPLVKGYFDSHGSAIDGFRVLPMRIPSPRKNMDAALAVVDSALEMGLSWRDLVIVVGGGTLMDVVGFASSMLRGGIPYVRIPTTLLGMIDAGVGVKVGVDFGGHKSTIGRYYAPVACLNDPAQFLSTLPPRDLACGLAEAIKMALVKSPRILEIIEQHYRQDGIENMLNTDATRELIHLSIRSMLEELQPNLYEQDLRRLVDFGHEFGHIVETQARFQLPHGECVSIGMAIASSLAHRKGILARSDLERILNCLLDMRLPIFATCHGCCDPDLLSAKISTDVPKHKDSMLYLVVPEAVGRGTFLDRVDDIDAGMLKEALLDLRRHADRHRFAVITFPAAAPGGQARVEPSRAIDCNKANPMKQERYQDGGVKDESGRKKRVMQNGIPNGIHKGNRGFGQAKHPFVIVIDVGATSLRVGVMGPDGRLLRHETTQQPSPSKQRYPHDSLSALQQKLLETLAHEIGTVAARYPDLLLEEVGIALGAVVTCKGVVQDASILWGEPARGYDLAAALQERLPGARLTILNDVSAAAWRYKDEGRFCLITVSSGLGNKVFNANLQGLDRLDLDDAGVGGEMGHVVVEPRAVDVLVQQAISRATSHPDEFQASKVASYANGEAQRINAQHLGMAANEGDGWALRLLQDADVPHCPCGNLADLCAYSSGRAALRRARDLVARREDYGVALDDITDSWLQQAMAAGHPLALQVLRDVTYHVALRILQLAADIGLDKFVIVGGFPSRTAGSEVYLQALRQRLVQLCHTSGFFRGWEEDKIHGLVKAGIDDDNDGLIGMGYFVQHLRSHYTVVEKPVREQALVVKTKRIPGCGAREILVKVVYGGICTTDLQILRHERGLEPVILGHEGVCRVMEVGENVTELKVGEMVVLNPNNPLDDHDKLGHSREGLFQEYIKVGREFLDRSQVLRLGRSTPSPTDTLIEPLSCVVAAQGRIRDRVPGKNVLVVGAGFMGLLFVMVNVKMGARNVFLSNRSKERLDFAVSRGIVEQGKAFVADGSTSASSLVDKVTAGEGVDIVIICVSLGQGVQAAQDAITYVNPGGCVYLFAGFRPGDMLALEGGEGGGVSAKLDAWSVRTGWRTERIQTLSGKCVDISGHRGSRQEDLATAAELVRDEGLFFSKVVSHAISLDMLPESMLTLARDHTIRGVPARRVIVDMEARHSVVEVAEKLPLRHLREAAGRSKDAIGYGNLFRDIGFEGDTSHLGWVHPPTWPEIEASLEGILGVSGLDSKRHVIWVGTGAWTFLVAALKSLMPMGEGGPTLHTCSSLDPQALQDVLLSIDDLSTAVCLGISQSGKTLETVALMNALREHFDNAGLDYRQHFIWLTDTGSKPPHGNEKSGDAVIQSMGVHDWQHVKCVPLTVGNRSGISALFCAPHSMVMFLALIMLLRNDWQAMRHLYQQYLAGRDQVLGGSILSDAYSVAHRGFEHIRLDLDESIAQAVTKLVTQLIEQALGSKQAGFNPRVFVAPISKAAEMATNPEQAAVTLQMPADTPAIVKAMLTMDAVCVFVSLVAYHMRIEFVTHPKVNLYKRRAVELIAADQEAKHDVSYLDASTCDKAVTAYLKREPRTRFVEILCYGQSISACDEVKARVMAGLSQSTPDISIEVYRGEEWNHSRYQAAVQRKDTLYVILVPRSYLDRVEGISEGTIDGNIRLLQAIARATRLINKIKPENDCIALAAAVPGILAM</sequence>
<evidence type="ECO:0000256" key="3">
    <source>
        <dbReference type="ARBA" id="ARBA00022741"/>
    </source>
</evidence>
<dbReference type="GO" id="GO:0017000">
    <property type="term" value="P:antibiotic biosynthetic process"/>
    <property type="evidence" value="ECO:0007669"/>
    <property type="project" value="InterPro"/>
</dbReference>
<evidence type="ECO:0000256" key="2">
    <source>
        <dbReference type="ARBA" id="ARBA00022723"/>
    </source>
</evidence>
<dbReference type="InterPro" id="IPR013154">
    <property type="entry name" value="ADH-like_N"/>
</dbReference>
<dbReference type="GO" id="GO:0003856">
    <property type="term" value="F:3-dehydroquinate synthase activity"/>
    <property type="evidence" value="ECO:0007669"/>
    <property type="project" value="TreeGrafter"/>
</dbReference>
<dbReference type="GO" id="GO:0046872">
    <property type="term" value="F:metal ion binding"/>
    <property type="evidence" value="ECO:0007669"/>
    <property type="project" value="UniProtKB-KW"/>
</dbReference>
<dbReference type="Gene3D" id="1.20.1090.10">
    <property type="entry name" value="Dehydroquinate synthase-like - alpha domain"/>
    <property type="match status" value="2"/>
</dbReference>
<dbReference type="SUPFAM" id="SSF53067">
    <property type="entry name" value="Actin-like ATPase domain"/>
    <property type="match status" value="1"/>
</dbReference>
<reference evidence="10" key="2">
    <citation type="submission" date="2023-06" db="EMBL/GenBank/DDBJ databases">
        <authorList>
            <consortium name="Lawrence Berkeley National Laboratory"/>
            <person name="Mondo S.J."/>
            <person name="Hensen N."/>
            <person name="Bonometti L."/>
            <person name="Westerberg I."/>
            <person name="Brannstrom I.O."/>
            <person name="Guillou S."/>
            <person name="Cros-Aarteil S."/>
            <person name="Calhoun S."/>
            <person name="Haridas S."/>
            <person name="Kuo A."/>
            <person name="Pangilinan J."/>
            <person name="Riley R."/>
            <person name="Labutti K."/>
            <person name="Andreopoulos B."/>
            <person name="Lipzen A."/>
            <person name="Chen C."/>
            <person name="Yanf M."/>
            <person name="Daum C."/>
            <person name="Ng V."/>
            <person name="Clum A."/>
            <person name="Steindorff A."/>
            <person name="Ohm R."/>
            <person name="Martin F."/>
            <person name="Silar P."/>
            <person name="Natvig D."/>
            <person name="Lalanne C."/>
            <person name="Gautier V."/>
            <person name="Ament-Velasquez S.L."/>
            <person name="Kruys A."/>
            <person name="Hutchinson M.I."/>
            <person name="Powell A.J."/>
            <person name="Barry K."/>
            <person name="Miller A.N."/>
            <person name="Grigoriev I.V."/>
            <person name="Debuchy R."/>
            <person name="Gladieux P."/>
            <person name="Thoren M.H."/>
            <person name="Johannesson H."/>
        </authorList>
    </citation>
    <scope>NUCLEOTIDE SEQUENCE</scope>
    <source>
        <strain evidence="10">PSN324</strain>
    </source>
</reference>
<dbReference type="SUPFAM" id="SSF56796">
    <property type="entry name" value="Dehydroquinate synthase-like"/>
    <property type="match status" value="2"/>
</dbReference>
<feature type="region of interest" description="Disordered" evidence="6">
    <location>
        <begin position="947"/>
        <end position="966"/>
    </location>
</feature>
<dbReference type="Pfam" id="PF24621">
    <property type="entry name" value="DHQS_C"/>
    <property type="match status" value="1"/>
</dbReference>
<name>A0AAV9I497_9PEZI</name>
<gene>
    <name evidence="10" type="ORF">QBC42DRAFT_328047</name>
</gene>
<dbReference type="Pfam" id="PF00480">
    <property type="entry name" value="ROK"/>
    <property type="match status" value="1"/>
</dbReference>